<reference evidence="3" key="2">
    <citation type="submission" date="2025-08" db="UniProtKB">
        <authorList>
            <consortium name="RefSeq"/>
        </authorList>
    </citation>
    <scope>IDENTIFICATION</scope>
</reference>
<feature type="compositionally biased region" description="Polar residues" evidence="1">
    <location>
        <begin position="60"/>
        <end position="76"/>
    </location>
</feature>
<feature type="compositionally biased region" description="Polar residues" evidence="1">
    <location>
        <begin position="84"/>
        <end position="93"/>
    </location>
</feature>
<evidence type="ECO:0000313" key="2">
    <source>
        <dbReference type="Proteomes" id="UP000818029"/>
    </source>
</evidence>
<dbReference type="Gene3D" id="2.40.70.10">
    <property type="entry name" value="Acid Proteases"/>
    <property type="match status" value="1"/>
</dbReference>
<evidence type="ECO:0000313" key="3">
    <source>
        <dbReference type="RefSeq" id="XP_016738024.1"/>
    </source>
</evidence>
<dbReference type="PaxDb" id="3635-A0A1U8NJI7"/>
<protein>
    <recommendedName>
        <fullName evidence="4">Gag-pro-like protein</fullName>
    </recommendedName>
</protein>
<dbReference type="InterPro" id="IPR021109">
    <property type="entry name" value="Peptidase_aspartic_dom_sf"/>
</dbReference>
<evidence type="ECO:0008006" key="4">
    <source>
        <dbReference type="Google" id="ProtNLM"/>
    </source>
</evidence>
<proteinExistence type="predicted"/>
<feature type="region of interest" description="Disordered" evidence="1">
    <location>
        <begin position="84"/>
        <end position="103"/>
    </location>
</feature>
<dbReference type="KEGG" id="ghi:107948059"/>
<accession>A0A1U8NJI7</accession>
<feature type="compositionally biased region" description="Basic and acidic residues" evidence="1">
    <location>
        <begin position="41"/>
        <end position="59"/>
    </location>
</feature>
<dbReference type="RefSeq" id="XP_016738024.1">
    <property type="nucleotide sequence ID" value="XM_016882535.1"/>
</dbReference>
<sequence length="582" mass="65627">MLFINTLKAPFITHMLGSATKSFSDIVMTGEMIENAVKSGKIESGESTKKLAPRNRDNEVNNTSIFSKGQSKSLTVNQPKTVTTNQHNTVRQKSNARENTERPQFTPIPMTYRELYQNLFNAPIVSPFYLKPLQPLYPKWHSIKNCTMFKKVLERLIKIGIVRFDDPVAPNVAGNPLPNHTDQGVNGISERRNKKIKYEVAEVRTPLRWVWKEMVKRGLIVLDSRESSEEGRNYCEFHDEVGHEIQDCVEFKALVQNMMNNKEMEFYEETEDPGKKSPVDQDRGSYTCSGRCYDTANEKAQPVKGKDPVVEGVKKKTTKSKPLVNEPVNEEEAKQFLKFLKHSEYSVVEQLRKQPARISVLALLLSSEVHRSALMKVLNETYVANDISINKLDHLVSNISAENYIFFNDDKIPPGGIGSTKALYITTRCKGYTLPSVLIDNGSALKVLPLTTLNKLPVDSSHMKECQNIVKAFDGTEKRVMGKIEVPLQIGPNTYDVDFLVMDIKLSYNCLLGRPWIHSAGAVPSSLHQKLKLVSEGRLITINAKEDIIATVSNNASYLETDDEAIECSFRSLEFVNATFIT</sequence>
<keyword evidence="2" id="KW-1185">Reference proteome</keyword>
<dbReference type="GeneID" id="107948059"/>
<dbReference type="PANTHER" id="PTHR32108:SF5">
    <property type="entry name" value="DYNACTIN SUBUNIT 1-LIKE"/>
    <property type="match status" value="1"/>
</dbReference>
<reference evidence="2" key="1">
    <citation type="journal article" date="2020" name="Nat. Genet.">
        <title>Genomic diversifications of five Gossypium allopolyploid species and their impact on cotton improvement.</title>
        <authorList>
            <person name="Chen Z.J."/>
            <person name="Sreedasyam A."/>
            <person name="Ando A."/>
            <person name="Song Q."/>
            <person name="De Santiago L.M."/>
            <person name="Hulse-Kemp A.M."/>
            <person name="Ding M."/>
            <person name="Ye W."/>
            <person name="Kirkbride R.C."/>
            <person name="Jenkins J."/>
            <person name="Plott C."/>
            <person name="Lovell J."/>
            <person name="Lin Y.M."/>
            <person name="Vaughn R."/>
            <person name="Liu B."/>
            <person name="Simpson S."/>
            <person name="Scheffler B.E."/>
            <person name="Wen L."/>
            <person name="Saski C.A."/>
            <person name="Grover C.E."/>
            <person name="Hu G."/>
            <person name="Conover J.L."/>
            <person name="Carlson J.W."/>
            <person name="Shu S."/>
            <person name="Boston L.B."/>
            <person name="Williams M."/>
            <person name="Peterson D.G."/>
            <person name="McGee K."/>
            <person name="Jones D.C."/>
            <person name="Wendel J.F."/>
            <person name="Stelly D.M."/>
            <person name="Grimwood J."/>
            <person name="Schmutz J."/>
        </authorList>
    </citation>
    <scope>NUCLEOTIDE SEQUENCE [LARGE SCALE GENOMIC DNA]</scope>
    <source>
        <strain evidence="2">cv. TM-1</strain>
    </source>
</reference>
<dbReference type="AlphaFoldDB" id="A0A1U8NJI7"/>
<dbReference type="CDD" id="cd00303">
    <property type="entry name" value="retropepsin_like"/>
    <property type="match status" value="1"/>
</dbReference>
<dbReference type="PANTHER" id="PTHR32108">
    <property type="entry name" value="DNA-DIRECTED RNA POLYMERASE SUBUNIT ALPHA"/>
    <property type="match status" value="1"/>
</dbReference>
<dbReference type="Proteomes" id="UP000818029">
    <property type="component" value="Chromosome A04"/>
</dbReference>
<feature type="region of interest" description="Disordered" evidence="1">
    <location>
        <begin position="41"/>
        <end position="76"/>
    </location>
</feature>
<evidence type="ECO:0000256" key="1">
    <source>
        <dbReference type="SAM" id="MobiDB-lite"/>
    </source>
</evidence>
<gene>
    <name evidence="3" type="primary">LOC107948059</name>
</gene>
<name>A0A1U8NJI7_GOSHI</name>
<organism evidence="2 3">
    <name type="scientific">Gossypium hirsutum</name>
    <name type="common">Upland cotton</name>
    <name type="synonym">Gossypium mexicanum</name>
    <dbReference type="NCBI Taxonomy" id="3635"/>
    <lineage>
        <taxon>Eukaryota</taxon>
        <taxon>Viridiplantae</taxon>
        <taxon>Streptophyta</taxon>
        <taxon>Embryophyta</taxon>
        <taxon>Tracheophyta</taxon>
        <taxon>Spermatophyta</taxon>
        <taxon>Magnoliopsida</taxon>
        <taxon>eudicotyledons</taxon>
        <taxon>Gunneridae</taxon>
        <taxon>Pentapetalae</taxon>
        <taxon>rosids</taxon>
        <taxon>malvids</taxon>
        <taxon>Malvales</taxon>
        <taxon>Malvaceae</taxon>
        <taxon>Malvoideae</taxon>
        <taxon>Gossypium</taxon>
    </lineage>
</organism>